<feature type="chain" id="PRO_5017585797" evidence="1">
    <location>
        <begin position="22"/>
        <end position="522"/>
    </location>
</feature>
<dbReference type="RefSeq" id="WP_117701073.1">
    <property type="nucleotide sequence ID" value="NZ_QSTW01000004.1"/>
</dbReference>
<dbReference type="EMBL" id="QSTW01000004">
    <property type="protein sequence ID" value="RGM92278.1"/>
    <property type="molecule type" value="Genomic_DNA"/>
</dbReference>
<sequence length="522" mass="58312">MRTRFLKVSLLCALFATGVFVTGCSDENGYADVDGESPVAELKADHIRSGAGHDFTIEGTLTDEDGISFIRLECKDLYLNKTIDLIEIYGEPKKTYDLSYSFALAADELGEQFTVKVTVVDVGGRETSQDVLITMDGDFEIPVFVKGPSEGGLIPMILEETEDGTFTVEPYVMELEMSDDRGLKSLQLDIEGAVGYEDQTIDLGGLTSSTYTWTIDLPAVKKDYEATLIVTDKEEKADTISCTISVTDVVDFPKMYLADVPKGDVAALTSDVFGVPMVINHTGEYQYKARYYNKAAGTEIYFLSDKSNFSPVCYGLDPADNTKLLNDPDLAEPFVLNTPNVYYEITLDILMLTYTVTTYTVDEATNPMGHYVYGEKCFDRWENGNEADFIEFYIGWGSSPQDAGNHLFVQDKSNPHLFYYPAEGETWSLGAGEDLNFIISNNHPDGWWDHVEWRCDNSDNPEKFGYFSKKNDVNPNWEGTNRQWEDGTAVNDNWISPTVTNAGNYRFEFDAHLGRGKIVPAN</sequence>
<dbReference type="AlphaFoldDB" id="A0A3E4ZB44"/>
<evidence type="ECO:0000313" key="2">
    <source>
        <dbReference type="EMBL" id="RGM92278.1"/>
    </source>
</evidence>
<gene>
    <name evidence="2" type="ORF">DXB87_04995</name>
</gene>
<protein>
    <submittedName>
        <fullName evidence="2">Uncharacterized protein</fullName>
    </submittedName>
</protein>
<organism evidence="2 3">
    <name type="scientific">Phocaeicola plebeius</name>
    <dbReference type="NCBI Taxonomy" id="310297"/>
    <lineage>
        <taxon>Bacteria</taxon>
        <taxon>Pseudomonadati</taxon>
        <taxon>Bacteroidota</taxon>
        <taxon>Bacteroidia</taxon>
        <taxon>Bacteroidales</taxon>
        <taxon>Bacteroidaceae</taxon>
        <taxon>Phocaeicola</taxon>
    </lineage>
</organism>
<feature type="signal peptide" evidence="1">
    <location>
        <begin position="1"/>
        <end position="21"/>
    </location>
</feature>
<dbReference type="PROSITE" id="PS51257">
    <property type="entry name" value="PROKAR_LIPOPROTEIN"/>
    <property type="match status" value="1"/>
</dbReference>
<evidence type="ECO:0000256" key="1">
    <source>
        <dbReference type="SAM" id="SignalP"/>
    </source>
</evidence>
<name>A0A3E4ZB44_9BACT</name>
<proteinExistence type="predicted"/>
<dbReference type="Proteomes" id="UP000260814">
    <property type="component" value="Unassembled WGS sequence"/>
</dbReference>
<keyword evidence="1" id="KW-0732">Signal</keyword>
<accession>A0A3E4ZB44</accession>
<evidence type="ECO:0000313" key="3">
    <source>
        <dbReference type="Proteomes" id="UP000260814"/>
    </source>
</evidence>
<comment type="caution">
    <text evidence="2">The sequence shown here is derived from an EMBL/GenBank/DDBJ whole genome shotgun (WGS) entry which is preliminary data.</text>
</comment>
<reference evidence="2 3" key="1">
    <citation type="submission" date="2018-08" db="EMBL/GenBank/DDBJ databases">
        <title>A genome reference for cultivated species of the human gut microbiota.</title>
        <authorList>
            <person name="Zou Y."/>
            <person name="Xue W."/>
            <person name="Luo G."/>
        </authorList>
    </citation>
    <scope>NUCLEOTIDE SEQUENCE [LARGE SCALE GENOMIC DNA]</scope>
    <source>
        <strain evidence="2 3">OM06-2</strain>
    </source>
</reference>